<dbReference type="RefSeq" id="XP_043182086.1">
    <property type="nucleotide sequence ID" value="XM_043326654.1"/>
</dbReference>
<proteinExistence type="predicted"/>
<dbReference type="AlphaFoldDB" id="A0A8H8SXT5"/>
<accession>A0A8H8SXT5</accession>
<name>A0A8H8SXT5_9AGAM</name>
<dbReference type="GeneID" id="67029117"/>
<dbReference type="KEGG" id="rsx:RhiXN_06838"/>
<evidence type="ECO:0000313" key="2">
    <source>
        <dbReference type="Proteomes" id="UP000650533"/>
    </source>
</evidence>
<dbReference type="EMBL" id="CP059664">
    <property type="protein sequence ID" value="QRW21849.1"/>
    <property type="molecule type" value="Genomic_DNA"/>
</dbReference>
<dbReference type="Proteomes" id="UP000650533">
    <property type="component" value="Chromosome 7"/>
</dbReference>
<organism evidence="1 2">
    <name type="scientific">Rhizoctonia solani</name>
    <dbReference type="NCBI Taxonomy" id="456999"/>
    <lineage>
        <taxon>Eukaryota</taxon>
        <taxon>Fungi</taxon>
        <taxon>Dikarya</taxon>
        <taxon>Basidiomycota</taxon>
        <taxon>Agaricomycotina</taxon>
        <taxon>Agaricomycetes</taxon>
        <taxon>Cantharellales</taxon>
        <taxon>Ceratobasidiaceae</taxon>
        <taxon>Rhizoctonia</taxon>
    </lineage>
</organism>
<evidence type="ECO:0000313" key="1">
    <source>
        <dbReference type="EMBL" id="QRW21849.1"/>
    </source>
</evidence>
<protein>
    <submittedName>
        <fullName evidence="1">Uncharacterized protein</fullName>
    </submittedName>
</protein>
<gene>
    <name evidence="1" type="ORF">RhiXN_06838</name>
</gene>
<sequence length="95" mass="10489">MAQYTSPKTKAQIIALKSLEYSDWAIVQLLQPETQASHATVGSTSDLLLWPQLRVEYQQQQTLNSSTSLLLGPLLAATTSKSWVYNFTNAAKCPC</sequence>
<reference evidence="1" key="1">
    <citation type="submission" date="2020-05" db="EMBL/GenBank/DDBJ databases">
        <title>Evolutionary and genomic comparisons of hybrid uninucleate and nonhybrid Rhizoctonia fungi.</title>
        <authorList>
            <person name="Li C."/>
            <person name="Chen X."/>
        </authorList>
    </citation>
    <scope>NUCLEOTIDE SEQUENCE</scope>
    <source>
        <strain evidence="1">AG-1 IA</strain>
    </source>
</reference>